<comment type="pathway">
    <text evidence="1">Metabolic intermediate biosynthesis; chorismate biosynthesis; chorismate from D-erythrose 4-phosphate and phosphoenolpyruvate: step 4/7.</text>
</comment>
<gene>
    <name evidence="5" type="ORF">LZC95_05670</name>
</gene>
<dbReference type="Gene3D" id="3.40.50.10860">
    <property type="entry name" value="Leucine Dehydrogenase, chain A, domain 1"/>
    <property type="match status" value="1"/>
</dbReference>
<dbReference type="EMBL" id="CP089982">
    <property type="protein sequence ID" value="WXA96324.1"/>
    <property type="molecule type" value="Genomic_DNA"/>
</dbReference>
<dbReference type="SUPFAM" id="SSF51735">
    <property type="entry name" value="NAD(P)-binding Rossmann-fold domains"/>
    <property type="match status" value="1"/>
</dbReference>
<dbReference type="InterPro" id="IPR036291">
    <property type="entry name" value="NAD(P)-bd_dom_sf"/>
</dbReference>
<dbReference type="PANTHER" id="PTHR21089:SF1">
    <property type="entry name" value="BIFUNCTIONAL 3-DEHYDROQUINATE DEHYDRATASE_SHIKIMATE DEHYDROGENASE, CHLOROPLASTIC"/>
    <property type="match status" value="1"/>
</dbReference>
<dbReference type="SUPFAM" id="SSF53223">
    <property type="entry name" value="Aminoacid dehydrogenase-like, N-terminal domain"/>
    <property type="match status" value="1"/>
</dbReference>
<accession>A0ABZ2KHD3</accession>
<dbReference type="InterPro" id="IPR013708">
    <property type="entry name" value="Shikimate_DH-bd_N"/>
</dbReference>
<name>A0ABZ2KHD3_9BACT</name>
<dbReference type="InterPro" id="IPR022893">
    <property type="entry name" value="Shikimate_DH_fam"/>
</dbReference>
<dbReference type="Pfam" id="PF08501">
    <property type="entry name" value="Shikimate_dh_N"/>
    <property type="match status" value="1"/>
</dbReference>
<keyword evidence="6" id="KW-1185">Reference proteome</keyword>
<reference evidence="5 6" key="1">
    <citation type="submission" date="2021-12" db="EMBL/GenBank/DDBJ databases">
        <title>Discovery of the Pendulisporaceae a myxobacterial family with distinct sporulation behavior and unique specialized metabolism.</title>
        <authorList>
            <person name="Garcia R."/>
            <person name="Popoff A."/>
            <person name="Bader C.D."/>
            <person name="Loehr J."/>
            <person name="Walesch S."/>
            <person name="Walt C."/>
            <person name="Boldt J."/>
            <person name="Bunk B."/>
            <person name="Haeckl F.J.F.P.J."/>
            <person name="Gunesch A.P."/>
            <person name="Birkelbach J."/>
            <person name="Nuebel U."/>
            <person name="Pietschmann T."/>
            <person name="Bach T."/>
            <person name="Mueller R."/>
        </authorList>
    </citation>
    <scope>NUCLEOTIDE SEQUENCE [LARGE SCALE GENOMIC DNA]</scope>
    <source>
        <strain evidence="5 6">MSr12523</strain>
    </source>
</reference>
<protein>
    <submittedName>
        <fullName evidence="5">Type I 3-dehydroquinate dehydratase</fullName>
        <ecNumber evidence="5">4.2.1.10</ecNumber>
    </submittedName>
</protein>
<keyword evidence="3" id="KW-0057">Aromatic amino acid biosynthesis</keyword>
<evidence type="ECO:0000313" key="5">
    <source>
        <dbReference type="EMBL" id="WXA96324.1"/>
    </source>
</evidence>
<dbReference type="InterPro" id="IPR046346">
    <property type="entry name" value="Aminoacid_DH-like_N_sf"/>
</dbReference>
<dbReference type="EC" id="4.2.1.10" evidence="5"/>
<feature type="domain" description="Shikimate dehydrogenase substrate binding N-terminal" evidence="4">
    <location>
        <begin position="244"/>
        <end position="329"/>
    </location>
</feature>
<evidence type="ECO:0000256" key="2">
    <source>
        <dbReference type="ARBA" id="ARBA00023002"/>
    </source>
</evidence>
<dbReference type="Gene3D" id="3.20.20.70">
    <property type="entry name" value="Aldolase class I"/>
    <property type="match status" value="1"/>
</dbReference>
<dbReference type="Proteomes" id="UP001379533">
    <property type="component" value="Chromosome"/>
</dbReference>
<sequence>MNHLSRPERSILHGEWPFAPTETATRKCTVVTTLTSKPRVHGYDLPMVGDIEVRADLLDDIDPALLRARSTGKLTFSLRSVSNGGAFGGDARERARRLVAALEHYDVVDLEADRDLLPKLLLRIPPHRRRISWHGSVRDIQELAQQFERMAGTPALLYLLAPDLRSAEQALIPLRLLKQLRRSDVTAFGTAPAGIWSRLLAPRLGAPIAYGRLRTNEDSVPTVEQLTSDYRLPTLPPLKRLFAIVGKSPGASMSPRLHNAGYRAAGLPALYVPMAVDDFSLFWPKIADGLRELGFSLDGITVVSPHKEAALAAADRASGMAARAGAANILVRTNEGWIADTTNPSGLIGALRRAGVRIGGRRAAVIGCGGAGRAAAAALMRARLRPDMVNRGADRGHYAARLLGLSYVPLKEFAPEGYSLIVHATPLREETPFGIERLARGAIFVDMGYGLEETASVAAARADAHEKGLVVIDGWTVLSADAAQQFHRMTGQRMPIRDARVVLNRERKEPWKPV</sequence>
<evidence type="ECO:0000256" key="3">
    <source>
        <dbReference type="ARBA" id="ARBA00023141"/>
    </source>
</evidence>
<dbReference type="InterPro" id="IPR001381">
    <property type="entry name" value="DHquinase_I"/>
</dbReference>
<keyword evidence="3" id="KW-0028">Amino-acid biosynthesis</keyword>
<dbReference type="Gene3D" id="3.40.50.720">
    <property type="entry name" value="NAD(P)-binding Rossmann-like Domain"/>
    <property type="match status" value="1"/>
</dbReference>
<evidence type="ECO:0000313" key="6">
    <source>
        <dbReference type="Proteomes" id="UP001379533"/>
    </source>
</evidence>
<evidence type="ECO:0000256" key="1">
    <source>
        <dbReference type="ARBA" id="ARBA00004871"/>
    </source>
</evidence>
<dbReference type="GO" id="GO:0003855">
    <property type="term" value="F:3-dehydroquinate dehydratase activity"/>
    <property type="evidence" value="ECO:0007669"/>
    <property type="project" value="UniProtKB-EC"/>
</dbReference>
<keyword evidence="2" id="KW-0560">Oxidoreductase</keyword>
<dbReference type="Pfam" id="PF01487">
    <property type="entry name" value="DHquinase_I"/>
    <property type="match status" value="1"/>
</dbReference>
<dbReference type="InterPro" id="IPR013785">
    <property type="entry name" value="Aldolase_TIM"/>
</dbReference>
<proteinExistence type="predicted"/>
<dbReference type="SUPFAM" id="SSF51569">
    <property type="entry name" value="Aldolase"/>
    <property type="match status" value="1"/>
</dbReference>
<dbReference type="PANTHER" id="PTHR21089">
    <property type="entry name" value="SHIKIMATE DEHYDROGENASE"/>
    <property type="match status" value="1"/>
</dbReference>
<dbReference type="RefSeq" id="WP_394846940.1">
    <property type="nucleotide sequence ID" value="NZ_CP089982.1"/>
</dbReference>
<keyword evidence="5" id="KW-0456">Lyase</keyword>
<organism evidence="5 6">
    <name type="scientific">Pendulispora brunnea</name>
    <dbReference type="NCBI Taxonomy" id="2905690"/>
    <lineage>
        <taxon>Bacteria</taxon>
        <taxon>Pseudomonadati</taxon>
        <taxon>Myxococcota</taxon>
        <taxon>Myxococcia</taxon>
        <taxon>Myxococcales</taxon>
        <taxon>Sorangiineae</taxon>
        <taxon>Pendulisporaceae</taxon>
        <taxon>Pendulispora</taxon>
    </lineage>
</organism>
<evidence type="ECO:0000259" key="4">
    <source>
        <dbReference type="Pfam" id="PF08501"/>
    </source>
</evidence>